<name>A0A6B8RSG9_9BACL</name>
<dbReference type="Pfam" id="PF13487">
    <property type="entry name" value="HD_5"/>
    <property type="match status" value="1"/>
</dbReference>
<evidence type="ECO:0000313" key="2">
    <source>
        <dbReference type="Proteomes" id="UP000426246"/>
    </source>
</evidence>
<dbReference type="Proteomes" id="UP000426246">
    <property type="component" value="Chromosome"/>
</dbReference>
<organism evidence="1 2">
    <name type="scientific">Paenibacillus psychroresistens</name>
    <dbReference type="NCBI Taxonomy" id="1778678"/>
    <lineage>
        <taxon>Bacteria</taxon>
        <taxon>Bacillati</taxon>
        <taxon>Bacillota</taxon>
        <taxon>Bacilli</taxon>
        <taxon>Bacillales</taxon>
        <taxon>Paenibacillaceae</taxon>
        <taxon>Paenibacillus</taxon>
    </lineage>
</organism>
<evidence type="ECO:0000313" key="1">
    <source>
        <dbReference type="EMBL" id="QGQ98879.1"/>
    </source>
</evidence>
<keyword evidence="2" id="KW-1185">Reference proteome</keyword>
<dbReference type="EMBL" id="CP034235">
    <property type="protein sequence ID" value="QGQ98879.1"/>
    <property type="molecule type" value="Genomic_DNA"/>
</dbReference>
<dbReference type="NCBIfam" id="TIGR00277">
    <property type="entry name" value="HDIG"/>
    <property type="match status" value="1"/>
</dbReference>
<protein>
    <submittedName>
        <fullName evidence="1">HD domain-containing protein</fullName>
    </submittedName>
</protein>
<proteinExistence type="predicted"/>
<dbReference type="InterPro" id="IPR003607">
    <property type="entry name" value="HD/PDEase_dom"/>
</dbReference>
<dbReference type="InterPro" id="IPR006675">
    <property type="entry name" value="HDIG_dom"/>
</dbReference>
<accession>A0A6B8RSG9</accession>
<dbReference type="PANTHER" id="PTHR43155:SF2">
    <property type="entry name" value="CYCLIC DI-GMP PHOSPHODIESTERASE PA4108"/>
    <property type="match status" value="1"/>
</dbReference>
<dbReference type="SUPFAM" id="SSF109604">
    <property type="entry name" value="HD-domain/PDEase-like"/>
    <property type="match status" value="1"/>
</dbReference>
<dbReference type="AlphaFoldDB" id="A0A6B8RSG9"/>
<dbReference type="KEGG" id="ppsc:EHS13_30375"/>
<dbReference type="OrthoDB" id="9759601at2"/>
<dbReference type="CDD" id="cd00077">
    <property type="entry name" value="HDc"/>
    <property type="match status" value="1"/>
</dbReference>
<dbReference type="Gene3D" id="1.10.3210.10">
    <property type="entry name" value="Hypothetical protein af1432"/>
    <property type="match status" value="1"/>
</dbReference>
<dbReference type="PANTHER" id="PTHR43155">
    <property type="entry name" value="CYCLIC DI-GMP PHOSPHODIESTERASE PA4108-RELATED"/>
    <property type="match status" value="1"/>
</dbReference>
<gene>
    <name evidence="1" type="ORF">EHS13_30375</name>
</gene>
<reference evidence="2" key="1">
    <citation type="submission" date="2018-11" db="EMBL/GenBank/DDBJ databases">
        <title>Complete genome sequence of Paenibacillus sp. ML311-T8.</title>
        <authorList>
            <person name="Nam Y.-D."/>
            <person name="Kang J."/>
            <person name="Chung W.-H."/>
            <person name="Park Y.S."/>
        </authorList>
    </citation>
    <scope>NUCLEOTIDE SEQUENCE [LARGE SCALE GENOMIC DNA]</scope>
    <source>
        <strain evidence="2">ML311-T8</strain>
    </source>
</reference>
<sequence length="343" mass="38925">MRLVTADDVREGDRIGMDIYAADGRLVLRQGMIVTTRLIEGLKRLQIEGIYIEDERFQDIQVEDGDSMRFRMKAISALNNAFEEITQKRNFNSKSLIETSEEMVNYLVAEQDPLIQTKNIRTRTGYLLDHSINVAMLSVLTAKALDYSVEQLRVIGIGAMLHDIGYALPGLKDPYHEHPKAGFDIIRKHQEIPLMAAHLVLQHHEKTNGTGFPFGVKGKEIREMAQICAVANDFDHHVNEIDKNRLPHEGIEYIMSKVETTYDIHIVQAFMRNVVPYPVGTIVSLTNGVSGIVTEINKTNSSRPVIRVLDKDQTISLLDHQTLFIKEVLSSRDLCFSREKEIV</sequence>